<dbReference type="PROSITE" id="PS01094">
    <property type="entry name" value="UPF0076"/>
    <property type="match status" value="1"/>
</dbReference>
<dbReference type="RefSeq" id="WP_124964367.1">
    <property type="nucleotide sequence ID" value="NZ_RRAZ01000008.1"/>
</dbReference>
<dbReference type="InterPro" id="IPR019897">
    <property type="entry name" value="RidA_CS"/>
</dbReference>
<organism evidence="2 3">
    <name type="scientific">Falsigemmobacter faecalis</name>
    <dbReference type="NCBI Taxonomy" id="2488730"/>
    <lineage>
        <taxon>Bacteria</taxon>
        <taxon>Pseudomonadati</taxon>
        <taxon>Pseudomonadota</taxon>
        <taxon>Alphaproteobacteria</taxon>
        <taxon>Rhodobacterales</taxon>
        <taxon>Paracoccaceae</taxon>
        <taxon>Falsigemmobacter</taxon>
    </lineage>
</organism>
<dbReference type="EMBL" id="RRAZ01000008">
    <property type="protein sequence ID" value="RRH76228.1"/>
    <property type="molecule type" value="Genomic_DNA"/>
</dbReference>
<dbReference type="CDD" id="cd06150">
    <property type="entry name" value="YjgF_YER057c_UK114_like_2"/>
    <property type="match status" value="1"/>
</dbReference>
<reference evidence="2 3" key="1">
    <citation type="submission" date="2018-11" db="EMBL/GenBank/DDBJ databases">
        <title>Gemmobacter sp. nov., YIM 102744-1 draft genome.</title>
        <authorList>
            <person name="Li G."/>
            <person name="Jiang Y."/>
        </authorList>
    </citation>
    <scope>NUCLEOTIDE SEQUENCE [LARGE SCALE GENOMIC DNA]</scope>
    <source>
        <strain evidence="2 3">YIM 102744-1</strain>
    </source>
</reference>
<dbReference type="InterPro" id="IPR006175">
    <property type="entry name" value="YjgF/YER057c/UK114"/>
</dbReference>
<comment type="caution">
    <text evidence="2">The sequence shown here is derived from an EMBL/GenBank/DDBJ whole genome shotgun (WGS) entry which is preliminary data.</text>
</comment>
<evidence type="ECO:0000313" key="2">
    <source>
        <dbReference type="EMBL" id="RRH76228.1"/>
    </source>
</evidence>
<dbReference type="PANTHER" id="PTHR47328:SF1">
    <property type="entry name" value="RUTC FAMILY PROTEIN YOAB"/>
    <property type="match status" value="1"/>
</dbReference>
<proteinExistence type="inferred from homology"/>
<dbReference type="InterPro" id="IPR035959">
    <property type="entry name" value="RutC-like_sf"/>
</dbReference>
<keyword evidence="3" id="KW-1185">Reference proteome</keyword>
<protein>
    <submittedName>
        <fullName evidence="2">RidA family protein</fullName>
    </submittedName>
</protein>
<sequence length="114" mass="12297">MITRHDSGSRLSKVLVANGFAFLSGLTAKNRDLDVAGQTADILAQVDDYLAMAGTDKTKICVANIWLKDIGDFAQMNGAWEKWVDPAATPARATVESRLAHDAILVEIQVQALV</sequence>
<dbReference type="SUPFAM" id="SSF55298">
    <property type="entry name" value="YjgF-like"/>
    <property type="match status" value="1"/>
</dbReference>
<comment type="similarity">
    <text evidence="1">Belongs to the RutC family.</text>
</comment>
<dbReference type="OrthoDB" id="9803101at2"/>
<dbReference type="InterPro" id="IPR035709">
    <property type="entry name" value="YoaB-like"/>
</dbReference>
<dbReference type="Gene3D" id="3.30.1330.40">
    <property type="entry name" value="RutC-like"/>
    <property type="match status" value="1"/>
</dbReference>
<accession>A0A3P3DU45</accession>
<dbReference type="Pfam" id="PF01042">
    <property type="entry name" value="Ribonuc_L-PSP"/>
    <property type="match status" value="1"/>
</dbReference>
<gene>
    <name evidence="2" type="ORF">EG244_07405</name>
</gene>
<evidence type="ECO:0000313" key="3">
    <source>
        <dbReference type="Proteomes" id="UP000282125"/>
    </source>
</evidence>
<dbReference type="PANTHER" id="PTHR47328">
    <property type="match status" value="1"/>
</dbReference>
<dbReference type="Proteomes" id="UP000282125">
    <property type="component" value="Unassembled WGS sequence"/>
</dbReference>
<dbReference type="AlphaFoldDB" id="A0A3P3DU45"/>
<name>A0A3P3DU45_9RHOB</name>
<evidence type="ECO:0000256" key="1">
    <source>
        <dbReference type="ARBA" id="ARBA00010552"/>
    </source>
</evidence>